<keyword evidence="1" id="KW-0472">Membrane</keyword>
<keyword evidence="3" id="KW-1185">Reference proteome</keyword>
<protein>
    <submittedName>
        <fullName evidence="2">Uncharacterized protein</fullName>
    </submittedName>
</protein>
<comment type="caution">
    <text evidence="2">The sequence shown here is derived from an EMBL/GenBank/DDBJ whole genome shotgun (WGS) entry which is preliminary data.</text>
</comment>
<dbReference type="STRING" id="229920.ADM99_04355"/>
<dbReference type="AlphaFoldDB" id="A0A0N8GLU0"/>
<reference evidence="2 3" key="1">
    <citation type="submission" date="2015-07" db="EMBL/GenBank/DDBJ databases">
        <title>Genome sequence of Leptolinea tardivitalis DSM 16556.</title>
        <authorList>
            <person name="Hemp J."/>
            <person name="Ward L.M."/>
            <person name="Pace L.A."/>
            <person name="Fischer W.W."/>
        </authorList>
    </citation>
    <scope>NUCLEOTIDE SEQUENCE [LARGE SCALE GENOMIC DNA]</scope>
    <source>
        <strain evidence="2 3">YMTK-2</strain>
    </source>
</reference>
<feature type="transmembrane region" description="Helical" evidence="1">
    <location>
        <begin position="33"/>
        <end position="58"/>
    </location>
</feature>
<keyword evidence="1" id="KW-0812">Transmembrane</keyword>
<evidence type="ECO:0000313" key="2">
    <source>
        <dbReference type="EMBL" id="KPL73434.1"/>
    </source>
</evidence>
<evidence type="ECO:0000313" key="3">
    <source>
        <dbReference type="Proteomes" id="UP000050430"/>
    </source>
</evidence>
<proteinExistence type="predicted"/>
<accession>A0A0N8GLU0</accession>
<sequence length="65" mass="6966">MDILAGELFSANLSPLDDEEVTAKGRVPRQKQVIQVASIAAVVLLILPACIFMVSILINMLTGNN</sequence>
<name>A0A0N8GLU0_9CHLR</name>
<gene>
    <name evidence="2" type="ORF">ADM99_04355</name>
</gene>
<keyword evidence="1" id="KW-1133">Transmembrane helix</keyword>
<dbReference type="Proteomes" id="UP000050430">
    <property type="component" value="Unassembled WGS sequence"/>
</dbReference>
<dbReference type="RefSeq" id="WP_062421868.1">
    <property type="nucleotide sequence ID" value="NZ_BBYA01000009.1"/>
</dbReference>
<organism evidence="2 3">
    <name type="scientific">Leptolinea tardivitalis</name>
    <dbReference type="NCBI Taxonomy" id="229920"/>
    <lineage>
        <taxon>Bacteria</taxon>
        <taxon>Bacillati</taxon>
        <taxon>Chloroflexota</taxon>
        <taxon>Anaerolineae</taxon>
        <taxon>Anaerolineales</taxon>
        <taxon>Anaerolineaceae</taxon>
        <taxon>Leptolinea</taxon>
    </lineage>
</organism>
<dbReference type="EMBL" id="LGCK01000006">
    <property type="protein sequence ID" value="KPL73434.1"/>
    <property type="molecule type" value="Genomic_DNA"/>
</dbReference>
<evidence type="ECO:0000256" key="1">
    <source>
        <dbReference type="SAM" id="Phobius"/>
    </source>
</evidence>